<organism evidence="5 6">
    <name type="scientific">Paraconexibacter antarcticus</name>
    <dbReference type="NCBI Taxonomy" id="2949664"/>
    <lineage>
        <taxon>Bacteria</taxon>
        <taxon>Bacillati</taxon>
        <taxon>Actinomycetota</taxon>
        <taxon>Thermoleophilia</taxon>
        <taxon>Solirubrobacterales</taxon>
        <taxon>Paraconexibacteraceae</taxon>
        <taxon>Paraconexibacter</taxon>
    </lineage>
</organism>
<proteinExistence type="predicted"/>
<dbReference type="InterPro" id="IPR000792">
    <property type="entry name" value="Tscrpt_reg_LuxR_C"/>
</dbReference>
<accession>A0ABY5DNM9</accession>
<dbReference type="InterPro" id="IPR036388">
    <property type="entry name" value="WH-like_DNA-bd_sf"/>
</dbReference>
<protein>
    <submittedName>
        <fullName evidence="5">Helix-turn-helix transcriptional regulator</fullName>
    </submittedName>
</protein>
<keyword evidence="2" id="KW-0238">DNA-binding</keyword>
<name>A0ABY5DNM9_9ACTN</name>
<evidence type="ECO:0000256" key="3">
    <source>
        <dbReference type="ARBA" id="ARBA00023163"/>
    </source>
</evidence>
<dbReference type="Proteomes" id="UP001056035">
    <property type="component" value="Chromosome"/>
</dbReference>
<gene>
    <name evidence="5" type="ORF">NBH00_20120</name>
</gene>
<dbReference type="PROSITE" id="PS50043">
    <property type="entry name" value="HTH_LUXR_2"/>
    <property type="match status" value="1"/>
</dbReference>
<dbReference type="InterPro" id="IPR003018">
    <property type="entry name" value="GAF"/>
</dbReference>
<dbReference type="SUPFAM" id="SSF46894">
    <property type="entry name" value="C-terminal effector domain of the bipartite response regulators"/>
    <property type="match status" value="1"/>
</dbReference>
<evidence type="ECO:0000259" key="4">
    <source>
        <dbReference type="PROSITE" id="PS50043"/>
    </source>
</evidence>
<feature type="domain" description="HTH luxR-type" evidence="4">
    <location>
        <begin position="277"/>
        <end position="342"/>
    </location>
</feature>
<reference evidence="5 6" key="1">
    <citation type="submission" date="2022-06" db="EMBL/GenBank/DDBJ databases">
        <title>Paraconexibacter antarcticus.</title>
        <authorList>
            <person name="Kim C.S."/>
        </authorList>
    </citation>
    <scope>NUCLEOTIDE SEQUENCE [LARGE SCALE GENOMIC DNA]</scope>
    <source>
        <strain evidence="5 6">02-257</strain>
    </source>
</reference>
<sequence>MVRDAATAAAERDRLAKDVRAGDAHDAAALAARLRELDRLTAELRGASEASHDGGRRTRALIAINGAIGRLRELDGTAALIEQVPAELCRCCGFTRAMISRVEGSRWIPEVLHLAEAAPENDAFTSFIGDLEIPLEHMLVETELVRRRIPVLVLDPAARNAGTFRNLVDVAGTTSYVAAPIMPTRRVIGFLHADRAGQGSEVDAVDRDTLWAFAEHFGLLFERAVIVERLERQRAEIHATLMAAADAVNALAEEELGLAHHERPPEHALAARPGARVSPLATLLSAREREVLELVASGATNVEIAAQLVIAPGTVKSHVKRIMRKLRVSNRAEAVARYLQLTRR</sequence>
<dbReference type="PANTHER" id="PTHR44688:SF16">
    <property type="entry name" value="DNA-BINDING TRANSCRIPTIONAL ACTIVATOR DEVR_DOSR"/>
    <property type="match status" value="1"/>
</dbReference>
<dbReference type="InterPro" id="IPR016032">
    <property type="entry name" value="Sig_transdc_resp-reg_C-effctor"/>
</dbReference>
<keyword evidence="1" id="KW-0805">Transcription regulation</keyword>
<keyword evidence="3" id="KW-0804">Transcription</keyword>
<dbReference type="SUPFAM" id="SSF55781">
    <property type="entry name" value="GAF domain-like"/>
    <property type="match status" value="1"/>
</dbReference>
<dbReference type="RefSeq" id="WP_254570363.1">
    <property type="nucleotide sequence ID" value="NZ_CP098502.1"/>
</dbReference>
<dbReference type="PROSITE" id="PS00622">
    <property type="entry name" value="HTH_LUXR_1"/>
    <property type="match status" value="1"/>
</dbReference>
<evidence type="ECO:0000313" key="6">
    <source>
        <dbReference type="Proteomes" id="UP001056035"/>
    </source>
</evidence>
<dbReference type="Gene3D" id="1.10.10.10">
    <property type="entry name" value="Winged helix-like DNA-binding domain superfamily/Winged helix DNA-binding domain"/>
    <property type="match status" value="1"/>
</dbReference>
<dbReference type="SMART" id="SM00421">
    <property type="entry name" value="HTH_LUXR"/>
    <property type="match status" value="1"/>
</dbReference>
<dbReference type="InterPro" id="IPR029016">
    <property type="entry name" value="GAF-like_dom_sf"/>
</dbReference>
<dbReference type="PRINTS" id="PR00038">
    <property type="entry name" value="HTHLUXR"/>
</dbReference>
<keyword evidence="6" id="KW-1185">Reference proteome</keyword>
<dbReference type="Gene3D" id="3.30.450.40">
    <property type="match status" value="1"/>
</dbReference>
<dbReference type="SMART" id="SM00065">
    <property type="entry name" value="GAF"/>
    <property type="match status" value="1"/>
</dbReference>
<dbReference type="CDD" id="cd06170">
    <property type="entry name" value="LuxR_C_like"/>
    <property type="match status" value="1"/>
</dbReference>
<dbReference type="PANTHER" id="PTHR44688">
    <property type="entry name" value="DNA-BINDING TRANSCRIPTIONAL ACTIVATOR DEVR_DOSR"/>
    <property type="match status" value="1"/>
</dbReference>
<dbReference type="Pfam" id="PF00196">
    <property type="entry name" value="GerE"/>
    <property type="match status" value="1"/>
</dbReference>
<evidence type="ECO:0000256" key="2">
    <source>
        <dbReference type="ARBA" id="ARBA00023125"/>
    </source>
</evidence>
<dbReference type="Pfam" id="PF01590">
    <property type="entry name" value="GAF"/>
    <property type="match status" value="1"/>
</dbReference>
<dbReference type="EMBL" id="CP098502">
    <property type="protein sequence ID" value="UTI63638.1"/>
    <property type="molecule type" value="Genomic_DNA"/>
</dbReference>
<evidence type="ECO:0000313" key="5">
    <source>
        <dbReference type="EMBL" id="UTI63638.1"/>
    </source>
</evidence>
<evidence type="ECO:0000256" key="1">
    <source>
        <dbReference type="ARBA" id="ARBA00023015"/>
    </source>
</evidence>